<keyword evidence="1" id="KW-0472">Membrane</keyword>
<dbReference type="EMBL" id="FRAD01000013">
    <property type="protein sequence ID" value="SHK07122.1"/>
    <property type="molecule type" value="Genomic_DNA"/>
</dbReference>
<feature type="transmembrane region" description="Helical" evidence="1">
    <location>
        <begin position="9"/>
        <end position="29"/>
    </location>
</feature>
<protein>
    <submittedName>
        <fullName evidence="2">Uncharacterized protein</fullName>
    </submittedName>
</protein>
<keyword evidence="3" id="KW-1185">Reference proteome</keyword>
<sequence>MIFARRKKLIMPLIIIGAVCVGVLSFISLKQTVKDNMLYKKVFYAVKKASEDKTQESVISARRVSKELLDNPRLAYAEQYFSTSIDTIQQELFDNIEIALTVDEESPKQYVTQQQINEARALADGFLKYEENEKYRALWSGRIDSFQQEVIRRVKQAVDVAQGAGTDESIKLAKEFVEELFTSTNEDTRKEAERLNQILNSIQK</sequence>
<keyword evidence="1" id="KW-0812">Transmembrane</keyword>
<proteinExistence type="predicted"/>
<evidence type="ECO:0000313" key="3">
    <source>
        <dbReference type="Proteomes" id="UP000183952"/>
    </source>
</evidence>
<evidence type="ECO:0000313" key="2">
    <source>
        <dbReference type="EMBL" id="SHK07122.1"/>
    </source>
</evidence>
<dbReference type="OrthoDB" id="1942745at2"/>
<organism evidence="2 3">
    <name type="scientific">Hathewaya proteolytica DSM 3090</name>
    <dbReference type="NCBI Taxonomy" id="1121331"/>
    <lineage>
        <taxon>Bacteria</taxon>
        <taxon>Bacillati</taxon>
        <taxon>Bacillota</taxon>
        <taxon>Clostridia</taxon>
        <taxon>Eubacteriales</taxon>
        <taxon>Clostridiaceae</taxon>
        <taxon>Hathewaya</taxon>
    </lineage>
</organism>
<dbReference type="RefSeq" id="WP_072903664.1">
    <property type="nucleotide sequence ID" value="NZ_FRAD01000013.1"/>
</dbReference>
<name>A0A1M6PGT8_9CLOT</name>
<reference evidence="2 3" key="1">
    <citation type="submission" date="2016-11" db="EMBL/GenBank/DDBJ databases">
        <authorList>
            <person name="Jaros S."/>
            <person name="Januszkiewicz K."/>
            <person name="Wedrychowicz H."/>
        </authorList>
    </citation>
    <scope>NUCLEOTIDE SEQUENCE [LARGE SCALE GENOMIC DNA]</scope>
    <source>
        <strain evidence="2 3">DSM 3090</strain>
    </source>
</reference>
<evidence type="ECO:0000256" key="1">
    <source>
        <dbReference type="SAM" id="Phobius"/>
    </source>
</evidence>
<dbReference type="STRING" id="1121331.SAMN02745248_01694"/>
<dbReference type="AlphaFoldDB" id="A0A1M6PGT8"/>
<accession>A0A1M6PGT8</accession>
<gene>
    <name evidence="2" type="ORF">SAMN02745248_01694</name>
</gene>
<keyword evidence="1" id="KW-1133">Transmembrane helix</keyword>
<dbReference type="Proteomes" id="UP000183952">
    <property type="component" value="Unassembled WGS sequence"/>
</dbReference>